<reference evidence="4 5" key="1">
    <citation type="submission" date="2024-12" db="EMBL/GenBank/DDBJ databases">
        <title>C001-4G Acinetobacter sp. assembled genome.</title>
        <authorList>
            <person name="D'Arcy K."/>
            <person name="Kingdon A.D.H."/>
            <person name="Breen A."/>
            <person name="Mckeown C."/>
            <person name="Allman E."/>
            <person name="Sharma P."/>
            <person name="Mcleman A."/>
            <person name="Roberts A.P."/>
        </authorList>
    </citation>
    <scope>NUCLEOTIDE SEQUENCE [LARGE SCALE GENOMIC DNA]</scope>
    <source>
        <strain evidence="4 5">C1-4G</strain>
    </source>
</reference>
<keyword evidence="1 4" id="KW-0489">Methyltransferase</keyword>
<dbReference type="InterPro" id="IPR029063">
    <property type="entry name" value="SAM-dependent_MTases_sf"/>
</dbReference>
<gene>
    <name evidence="4" type="ORF">ACKVE0_08630</name>
</gene>
<dbReference type="SUPFAM" id="SSF53335">
    <property type="entry name" value="S-adenosyl-L-methionine-dependent methyltransferases"/>
    <property type="match status" value="1"/>
</dbReference>
<proteinExistence type="predicted"/>
<dbReference type="EC" id="2.1.1.-" evidence="4"/>
<evidence type="ECO:0000313" key="4">
    <source>
        <dbReference type="EMBL" id="MFN0297589.1"/>
    </source>
</evidence>
<keyword evidence="3" id="KW-0949">S-adenosyl-L-methionine</keyword>
<organism evidence="4 5">
    <name type="scientific">Acinetobacter albensis</name>
    <dbReference type="NCBI Taxonomy" id="1673609"/>
    <lineage>
        <taxon>Bacteria</taxon>
        <taxon>Pseudomonadati</taxon>
        <taxon>Pseudomonadota</taxon>
        <taxon>Gammaproteobacteria</taxon>
        <taxon>Moraxellales</taxon>
        <taxon>Moraxellaceae</taxon>
        <taxon>Acinetobacter</taxon>
    </lineage>
</organism>
<keyword evidence="2 4" id="KW-0808">Transferase</keyword>
<dbReference type="Pfam" id="PF01596">
    <property type="entry name" value="Methyltransf_3"/>
    <property type="match status" value="1"/>
</dbReference>
<dbReference type="PROSITE" id="PS51682">
    <property type="entry name" value="SAM_OMT_I"/>
    <property type="match status" value="1"/>
</dbReference>
<keyword evidence="5" id="KW-1185">Reference proteome</keyword>
<dbReference type="Proteomes" id="UP001632339">
    <property type="component" value="Unassembled WGS sequence"/>
</dbReference>
<evidence type="ECO:0000256" key="3">
    <source>
        <dbReference type="ARBA" id="ARBA00022691"/>
    </source>
</evidence>
<evidence type="ECO:0000313" key="5">
    <source>
        <dbReference type="Proteomes" id="UP001632339"/>
    </source>
</evidence>
<sequence length="194" mass="22204">MNLVFQQRMQTLYQQFIAFDALQTERTQRYRNIEPESALFLAMQIRVQQSKKILEIGTSTGYSTLWLANAAQETQGQITTLEIEPDRTAQAQQYAQELGLDHVIDFRIGDAQAFLNNNLNHYDFILLDAERDAYVDYWNNLQHMLVPKRGILIVDNVISHAAEVQEFIALVQSDARFITTTLSVGAGLFLVCCR</sequence>
<protein>
    <submittedName>
        <fullName evidence="4">O-methyltransferase</fullName>
        <ecNumber evidence="4">2.1.1.-</ecNumber>
    </submittedName>
</protein>
<dbReference type="EMBL" id="JBJXCW010000007">
    <property type="protein sequence ID" value="MFN0297589.1"/>
    <property type="molecule type" value="Genomic_DNA"/>
</dbReference>
<dbReference type="InterPro" id="IPR002935">
    <property type="entry name" value="SAM_O-MeTrfase"/>
</dbReference>
<comment type="caution">
    <text evidence="4">The sequence shown here is derived from an EMBL/GenBank/DDBJ whole genome shotgun (WGS) entry which is preliminary data.</text>
</comment>
<dbReference type="CDD" id="cd02440">
    <property type="entry name" value="AdoMet_MTases"/>
    <property type="match status" value="1"/>
</dbReference>
<name>A0ABW9JW80_9GAMM</name>
<dbReference type="GO" id="GO:0032259">
    <property type="term" value="P:methylation"/>
    <property type="evidence" value="ECO:0007669"/>
    <property type="project" value="UniProtKB-KW"/>
</dbReference>
<dbReference type="GO" id="GO:0008168">
    <property type="term" value="F:methyltransferase activity"/>
    <property type="evidence" value="ECO:0007669"/>
    <property type="project" value="UniProtKB-KW"/>
</dbReference>
<dbReference type="RefSeq" id="WP_409140197.1">
    <property type="nucleotide sequence ID" value="NZ_JBJXCW010000007.1"/>
</dbReference>
<dbReference type="PANTHER" id="PTHR43167">
    <property type="entry name" value="PUTATIVE (AFU_ORTHOLOGUE AFUA_6G01830)-RELATED"/>
    <property type="match status" value="1"/>
</dbReference>
<evidence type="ECO:0000256" key="2">
    <source>
        <dbReference type="ARBA" id="ARBA00022679"/>
    </source>
</evidence>
<dbReference type="Gene3D" id="3.40.50.150">
    <property type="entry name" value="Vaccinia Virus protein VP39"/>
    <property type="match status" value="1"/>
</dbReference>
<accession>A0ABW9JW80</accession>
<dbReference type="PANTHER" id="PTHR43167:SF1">
    <property type="entry name" value="PUTATIVE (AFU_ORTHOLOGUE AFUA_6G01830)-RELATED"/>
    <property type="match status" value="1"/>
</dbReference>
<evidence type="ECO:0000256" key="1">
    <source>
        <dbReference type="ARBA" id="ARBA00022603"/>
    </source>
</evidence>